<dbReference type="InterPro" id="IPR006680">
    <property type="entry name" value="Amidohydro-rel"/>
</dbReference>
<dbReference type="Gene3D" id="2.30.40.10">
    <property type="entry name" value="Urease, subunit C, domain 1"/>
    <property type="match status" value="1"/>
</dbReference>
<evidence type="ECO:0000259" key="1">
    <source>
        <dbReference type="Pfam" id="PF01979"/>
    </source>
</evidence>
<evidence type="ECO:0000313" key="2">
    <source>
        <dbReference type="EMBL" id="NGN45148.1"/>
    </source>
</evidence>
<proteinExistence type="predicted"/>
<dbReference type="GO" id="GO:0006145">
    <property type="term" value="P:purine nucleobase catabolic process"/>
    <property type="evidence" value="ECO:0007669"/>
    <property type="project" value="TreeGrafter"/>
</dbReference>
<accession>A0A7C9VIA5</accession>
<dbReference type="EMBL" id="JAAKZG010000027">
    <property type="protein sequence ID" value="NGN45148.1"/>
    <property type="molecule type" value="Genomic_DNA"/>
</dbReference>
<dbReference type="Proteomes" id="UP000481252">
    <property type="component" value="Unassembled WGS sequence"/>
</dbReference>
<dbReference type="Pfam" id="PF01979">
    <property type="entry name" value="Amidohydro_1"/>
    <property type="match status" value="1"/>
</dbReference>
<organism evidence="2 3">
    <name type="scientific">Mesorhizobium zhangyense</name>
    <dbReference type="NCBI Taxonomy" id="1776730"/>
    <lineage>
        <taxon>Bacteria</taxon>
        <taxon>Pseudomonadati</taxon>
        <taxon>Pseudomonadota</taxon>
        <taxon>Alphaproteobacteria</taxon>
        <taxon>Hyphomicrobiales</taxon>
        <taxon>Phyllobacteriaceae</taxon>
        <taxon>Mesorhizobium</taxon>
    </lineage>
</organism>
<keyword evidence="3" id="KW-1185">Reference proteome</keyword>
<dbReference type="SUPFAM" id="SSF51338">
    <property type="entry name" value="Composite domain of metallo-dependent hydrolases"/>
    <property type="match status" value="1"/>
</dbReference>
<comment type="caution">
    <text evidence="2">The sequence shown here is derived from an EMBL/GenBank/DDBJ whole genome shotgun (WGS) entry which is preliminary data.</text>
</comment>
<dbReference type="PANTHER" id="PTHR43668:SF2">
    <property type="entry name" value="ALLANTOINASE"/>
    <property type="match status" value="1"/>
</dbReference>
<gene>
    <name evidence="2" type="ORF">G6N74_29270</name>
</gene>
<sequence>MSELVYDLIISGGTYWTSSGSCKADIAVLGDKIVAIGTAFPHAKKRIDARGLDILPGIWHVHCHFREPGHSYKEDFESGTRAAAAGGVAVCIDMTNNTPHPTTLEDFEAKKALVAPKAHIDYALYGGGLYPQTVDQLAKAGAIGIKIFNTRHIKEVYPYISELGVLDHGILYELYEATRDTGLRASVHHDDPEWCKRMTFRDYIEKGRTDAVSYHESFAKGYMYGHGMVAGLASSLYYARVAGVKLHVLHLGVMPVGAYEMIRHAKFDLGQEVTAELELGSMFMTREQMRKVGPNSYNWAHSPEDGWNSIESGVADVIVLEHAPHTFEETKPGWEDMFSIPLGMTGAQEFVPMMLNAVHNGKLTLSKIATLAAERPAQLYGQYPKKGVIQVGSDADFTIVDMNAEIVFRKEDMFSKAGHTSWEGMKAKGVPQHTIVRGQSVMEHGRVIGSPGYGMFITGKAATQR</sequence>
<dbReference type="SUPFAM" id="SSF51556">
    <property type="entry name" value="Metallo-dependent hydrolases"/>
    <property type="match status" value="1"/>
</dbReference>
<reference evidence="2 3" key="1">
    <citation type="submission" date="2020-02" db="EMBL/GenBank/DDBJ databases">
        <title>Genome sequence of the type strain CGMCC 1.15528 of Mesorhizobium zhangyense.</title>
        <authorList>
            <person name="Gao J."/>
            <person name="Sun J."/>
        </authorList>
    </citation>
    <scope>NUCLEOTIDE SEQUENCE [LARGE SCALE GENOMIC DNA]</scope>
    <source>
        <strain evidence="2 3">CGMCC 1.15528</strain>
    </source>
</reference>
<dbReference type="AlphaFoldDB" id="A0A7C9VIA5"/>
<dbReference type="GO" id="GO:0004038">
    <property type="term" value="F:allantoinase activity"/>
    <property type="evidence" value="ECO:0007669"/>
    <property type="project" value="TreeGrafter"/>
</dbReference>
<dbReference type="Gene3D" id="3.20.20.140">
    <property type="entry name" value="Metal-dependent hydrolases"/>
    <property type="match status" value="1"/>
</dbReference>
<dbReference type="InterPro" id="IPR011059">
    <property type="entry name" value="Metal-dep_hydrolase_composite"/>
</dbReference>
<name>A0A7C9VIA5_9HYPH</name>
<protein>
    <submittedName>
        <fullName evidence="2">Dihydroorotase family protein</fullName>
    </submittedName>
</protein>
<evidence type="ECO:0000313" key="3">
    <source>
        <dbReference type="Proteomes" id="UP000481252"/>
    </source>
</evidence>
<dbReference type="GO" id="GO:0005737">
    <property type="term" value="C:cytoplasm"/>
    <property type="evidence" value="ECO:0007669"/>
    <property type="project" value="TreeGrafter"/>
</dbReference>
<dbReference type="PANTHER" id="PTHR43668">
    <property type="entry name" value="ALLANTOINASE"/>
    <property type="match status" value="1"/>
</dbReference>
<feature type="domain" description="Amidohydrolase-related" evidence="1">
    <location>
        <begin position="54"/>
        <end position="441"/>
    </location>
</feature>
<dbReference type="InterPro" id="IPR050138">
    <property type="entry name" value="DHOase/Allantoinase_Hydrolase"/>
</dbReference>
<dbReference type="InterPro" id="IPR032466">
    <property type="entry name" value="Metal_Hydrolase"/>
</dbReference>